<keyword evidence="1" id="KW-0697">Rotamase</keyword>
<proteinExistence type="predicted"/>
<dbReference type="OMA" id="LCEGIEY"/>
<dbReference type="Proteomes" id="UP000006906">
    <property type="component" value="Chromosome 2"/>
</dbReference>
<organism evidence="3 4">
    <name type="scientific">Chlamydomonas reinhardtii</name>
    <name type="common">Chlamydomonas smithii</name>
    <dbReference type="NCBI Taxonomy" id="3055"/>
    <lineage>
        <taxon>Eukaryota</taxon>
        <taxon>Viridiplantae</taxon>
        <taxon>Chlorophyta</taxon>
        <taxon>core chlorophytes</taxon>
        <taxon>Chlorophyceae</taxon>
        <taxon>CS clade</taxon>
        <taxon>Chlamydomonadales</taxon>
        <taxon>Chlamydomonadaceae</taxon>
        <taxon>Chlamydomonas</taxon>
    </lineage>
</organism>
<dbReference type="KEGG" id="cre:CHLRE_02g095097v5"/>
<dbReference type="SUPFAM" id="SSF54534">
    <property type="entry name" value="FKBP-like"/>
    <property type="match status" value="1"/>
</dbReference>
<dbReference type="PANTHER" id="PTHR47598">
    <property type="entry name" value="PEPTIDYL-PROLYL CIS-TRANS ISOMERASE FKBP17-2, CHLOROPLASTIC"/>
    <property type="match status" value="1"/>
</dbReference>
<reference evidence="3 4" key="1">
    <citation type="journal article" date="2007" name="Science">
        <title>The Chlamydomonas genome reveals the evolution of key animal and plant functions.</title>
        <authorList>
            <person name="Merchant S.S."/>
            <person name="Prochnik S.E."/>
            <person name="Vallon O."/>
            <person name="Harris E.H."/>
            <person name="Karpowicz S.J."/>
            <person name="Witman G.B."/>
            <person name="Terry A."/>
            <person name="Salamov A."/>
            <person name="Fritz-Laylin L.K."/>
            <person name="Marechal-Drouard L."/>
            <person name="Marshall W.F."/>
            <person name="Qu L.H."/>
            <person name="Nelson D.R."/>
            <person name="Sanderfoot A.A."/>
            <person name="Spalding M.H."/>
            <person name="Kapitonov V.V."/>
            <person name="Ren Q."/>
            <person name="Ferris P."/>
            <person name="Lindquist E."/>
            <person name="Shapiro H."/>
            <person name="Lucas S.M."/>
            <person name="Grimwood J."/>
            <person name="Schmutz J."/>
            <person name="Cardol P."/>
            <person name="Cerutti H."/>
            <person name="Chanfreau G."/>
            <person name="Chen C.L."/>
            <person name="Cognat V."/>
            <person name="Croft M.T."/>
            <person name="Dent R."/>
            <person name="Dutcher S."/>
            <person name="Fernandez E."/>
            <person name="Fukuzawa H."/>
            <person name="Gonzalez-Ballester D."/>
            <person name="Gonzalez-Halphen D."/>
            <person name="Hallmann A."/>
            <person name="Hanikenne M."/>
            <person name="Hippler M."/>
            <person name="Inwood W."/>
            <person name="Jabbari K."/>
            <person name="Kalanon M."/>
            <person name="Kuras R."/>
            <person name="Lefebvre P.A."/>
            <person name="Lemaire S.D."/>
            <person name="Lobanov A.V."/>
            <person name="Lohr M."/>
            <person name="Manuell A."/>
            <person name="Meier I."/>
            <person name="Mets L."/>
            <person name="Mittag M."/>
            <person name="Mittelmeier T."/>
            <person name="Moroney J.V."/>
            <person name="Moseley J."/>
            <person name="Napoli C."/>
            <person name="Nedelcu A.M."/>
            <person name="Niyogi K."/>
            <person name="Novoselov S.V."/>
            <person name="Paulsen I.T."/>
            <person name="Pazour G."/>
            <person name="Purton S."/>
            <person name="Ral J.P."/>
            <person name="Riano-Pachon D.M."/>
            <person name="Riekhof W."/>
            <person name="Rymarquis L."/>
            <person name="Schroda M."/>
            <person name="Stern D."/>
            <person name="Umen J."/>
            <person name="Willows R."/>
            <person name="Wilson N."/>
            <person name="Zimmer S.L."/>
            <person name="Allmer J."/>
            <person name="Balk J."/>
            <person name="Bisova K."/>
            <person name="Chen C.J."/>
            <person name="Elias M."/>
            <person name="Gendler K."/>
            <person name="Hauser C."/>
            <person name="Lamb M.R."/>
            <person name="Ledford H."/>
            <person name="Long J.C."/>
            <person name="Minagawa J."/>
            <person name="Page M.D."/>
            <person name="Pan J."/>
            <person name="Pootakham W."/>
            <person name="Roje S."/>
            <person name="Rose A."/>
            <person name="Stahlberg E."/>
            <person name="Terauchi A.M."/>
            <person name="Yang P."/>
            <person name="Ball S."/>
            <person name="Bowler C."/>
            <person name="Dieckmann C.L."/>
            <person name="Gladyshev V.N."/>
            <person name="Green P."/>
            <person name="Jorgensen R."/>
            <person name="Mayfield S."/>
            <person name="Mueller-Roeber B."/>
            <person name="Rajamani S."/>
            <person name="Sayre R.T."/>
            <person name="Brokstein P."/>
            <person name="Dubchak I."/>
            <person name="Goodstein D."/>
            <person name="Hornick L."/>
            <person name="Huang Y.W."/>
            <person name="Jhaveri J."/>
            <person name="Luo Y."/>
            <person name="Martinez D."/>
            <person name="Ngau W.C."/>
            <person name="Otillar B."/>
            <person name="Poliakov A."/>
            <person name="Porter A."/>
            <person name="Szajkowski L."/>
            <person name="Werner G."/>
            <person name="Zhou K."/>
            <person name="Grigoriev I.V."/>
            <person name="Rokhsar D.S."/>
            <person name="Grossman A.R."/>
        </authorList>
    </citation>
    <scope>NUCLEOTIDE SEQUENCE [LARGE SCALE GENOMIC DNA]</scope>
    <source>
        <strain evidence="4">CC-503</strain>
    </source>
</reference>
<dbReference type="PANTHER" id="PTHR47598:SF1">
    <property type="entry name" value="PEPTIDYL-PROLYL CIS-TRANS ISOMERASE FKBP17-2, CHLOROPLASTIC"/>
    <property type="match status" value="1"/>
</dbReference>
<dbReference type="Gene3D" id="3.10.50.40">
    <property type="match status" value="1"/>
</dbReference>
<feature type="region of interest" description="Disordered" evidence="2">
    <location>
        <begin position="34"/>
        <end position="61"/>
    </location>
</feature>
<dbReference type="HOGENOM" id="CLU_090476_0_0_1"/>
<dbReference type="AlphaFoldDB" id="A8JEK6"/>
<dbReference type="EC" id="5.2.1.8" evidence="1"/>
<dbReference type="PROSITE" id="PS50059">
    <property type="entry name" value="FKBP_PPIASE"/>
    <property type="match status" value="1"/>
</dbReference>
<sequence length="267" mass="28354">MQSLQKPCVATRARPSHLGCASVRSLPRQVCVARNAPETKTDTPVTTASPQEEPVSPTMPTERASDIIAAATAKSNRPKRKAESTDAVATFMTRRFGIAGGLAWLGFLTIGTLGEQIKTRLEVASELSGTKDVSDAPEVVLPSGVRYKDLRVGGGSAPIKGYLTVLDYTATADGVEFESTRKRGKPIVYLYGGRPFTGGNCPGLEEALSSMKAGGRRLVTIPPELGFGERGAVLRPTEHVPDKQGIVPPNATLVYDVDLLRVSIPPS</sequence>
<dbReference type="InterPro" id="IPR046357">
    <property type="entry name" value="PPIase_dom_sf"/>
</dbReference>
<accession>A8JEK6</accession>
<dbReference type="InterPro" id="IPR001179">
    <property type="entry name" value="PPIase_FKBP_dom"/>
</dbReference>
<dbReference type="RefSeq" id="XP_001701191.1">
    <property type="nucleotide sequence ID" value="XM_001701139.2"/>
</dbReference>
<dbReference type="PaxDb" id="3055-EDO97701"/>
<dbReference type="EMBL" id="CM008963">
    <property type="protein sequence ID" value="PNW86712.1"/>
    <property type="molecule type" value="Genomic_DNA"/>
</dbReference>
<dbReference type="InParanoid" id="A8JEK6"/>
<evidence type="ECO:0000313" key="4">
    <source>
        <dbReference type="Proteomes" id="UP000006906"/>
    </source>
</evidence>
<keyword evidence="1" id="KW-0413">Isomerase</keyword>
<dbReference type="Gramene" id="PNW86712">
    <property type="protein sequence ID" value="PNW86712"/>
    <property type="gene ID" value="CHLRE_02g095097v5"/>
</dbReference>
<evidence type="ECO:0000313" key="3">
    <source>
        <dbReference type="EMBL" id="PNW86712.1"/>
    </source>
</evidence>
<evidence type="ECO:0000256" key="2">
    <source>
        <dbReference type="SAM" id="MobiDB-lite"/>
    </source>
</evidence>
<comment type="catalytic activity">
    <reaction evidence="1">
        <text>[protein]-peptidylproline (omega=180) = [protein]-peptidylproline (omega=0)</text>
        <dbReference type="Rhea" id="RHEA:16237"/>
        <dbReference type="Rhea" id="RHEA-COMP:10747"/>
        <dbReference type="Rhea" id="RHEA-COMP:10748"/>
        <dbReference type="ChEBI" id="CHEBI:83833"/>
        <dbReference type="ChEBI" id="CHEBI:83834"/>
        <dbReference type="EC" id="5.2.1.8"/>
    </reaction>
</comment>
<dbReference type="GeneID" id="5726774"/>
<name>A8JEK6_CHLRE</name>
<keyword evidence="4" id="KW-1185">Reference proteome</keyword>
<dbReference type="Pfam" id="PF00254">
    <property type="entry name" value="FKBP_C"/>
    <property type="match status" value="1"/>
</dbReference>
<gene>
    <name evidence="3" type="ORF">CHLRE_02g095097v5</name>
</gene>
<evidence type="ECO:0000256" key="1">
    <source>
        <dbReference type="PROSITE-ProRule" id="PRU00277"/>
    </source>
</evidence>
<dbReference type="eggNOG" id="KOG0552">
    <property type="taxonomic scope" value="Eukaryota"/>
</dbReference>
<dbReference type="STRING" id="3055.A8JEK6"/>
<dbReference type="FunCoup" id="A8JEK6">
    <property type="interactions" value="568"/>
</dbReference>
<dbReference type="GO" id="GO:0003755">
    <property type="term" value="F:peptidyl-prolyl cis-trans isomerase activity"/>
    <property type="evidence" value="ECO:0007669"/>
    <property type="project" value="UniProtKB-KW"/>
</dbReference>
<dbReference type="OrthoDB" id="1902587at2759"/>
<dbReference type="InterPro" id="IPR053111">
    <property type="entry name" value="Chloro_FKBP-type_PPIase"/>
</dbReference>
<protein>
    <recommendedName>
        <fullName evidence="1">peptidylprolyl isomerase</fullName>
        <ecNumber evidence="1">5.2.1.8</ecNumber>
    </recommendedName>
</protein>